<reference evidence="1 2" key="1">
    <citation type="submission" date="2024-01" db="EMBL/GenBank/DDBJ databases">
        <title>The complete chloroplast genome sequence of Lithospermum erythrorhizon: insights into the phylogenetic relationship among Boraginaceae species and the maternal lineages of purple gromwells.</title>
        <authorList>
            <person name="Okada T."/>
            <person name="Watanabe K."/>
        </authorList>
    </citation>
    <scope>NUCLEOTIDE SEQUENCE [LARGE SCALE GENOMIC DNA]</scope>
</reference>
<proteinExistence type="predicted"/>
<gene>
    <name evidence="1" type="ORF">LIER_16281</name>
</gene>
<dbReference type="PANTHER" id="PTHR48475:SF2">
    <property type="entry name" value="RIBONUCLEASE H"/>
    <property type="match status" value="1"/>
</dbReference>
<evidence type="ECO:0000313" key="1">
    <source>
        <dbReference type="EMBL" id="GAA0159527.1"/>
    </source>
</evidence>
<keyword evidence="2" id="KW-1185">Reference proteome</keyword>
<dbReference type="EMBL" id="BAABME010003623">
    <property type="protein sequence ID" value="GAA0159527.1"/>
    <property type="molecule type" value="Genomic_DNA"/>
</dbReference>
<name>A0AAV3Q8M6_LITER</name>
<dbReference type="Proteomes" id="UP001454036">
    <property type="component" value="Unassembled WGS sequence"/>
</dbReference>
<sequence>MTVRKLKAYFEAHPIKVLTDQPVKRVMSNPSISGRLTMWAVELSEFDIQYIPRGGVQAHAPETIPAHPRGQGKHVDHLSRLATTYFEDILKGVHVEVKDNPKHMEHHVRPVLEEVED</sequence>
<evidence type="ECO:0000313" key="2">
    <source>
        <dbReference type="Proteomes" id="UP001454036"/>
    </source>
</evidence>
<dbReference type="AlphaFoldDB" id="A0AAV3Q8M6"/>
<dbReference type="PANTHER" id="PTHR48475">
    <property type="entry name" value="RIBONUCLEASE H"/>
    <property type="match status" value="1"/>
</dbReference>
<evidence type="ECO:0008006" key="3">
    <source>
        <dbReference type="Google" id="ProtNLM"/>
    </source>
</evidence>
<accession>A0AAV3Q8M6</accession>
<comment type="caution">
    <text evidence="1">The sequence shown here is derived from an EMBL/GenBank/DDBJ whole genome shotgun (WGS) entry which is preliminary data.</text>
</comment>
<protein>
    <recommendedName>
        <fullName evidence="3">Reverse transcriptase RNase H-like domain-containing protein</fullName>
    </recommendedName>
</protein>
<organism evidence="1 2">
    <name type="scientific">Lithospermum erythrorhizon</name>
    <name type="common">Purple gromwell</name>
    <name type="synonym">Lithospermum officinale var. erythrorhizon</name>
    <dbReference type="NCBI Taxonomy" id="34254"/>
    <lineage>
        <taxon>Eukaryota</taxon>
        <taxon>Viridiplantae</taxon>
        <taxon>Streptophyta</taxon>
        <taxon>Embryophyta</taxon>
        <taxon>Tracheophyta</taxon>
        <taxon>Spermatophyta</taxon>
        <taxon>Magnoliopsida</taxon>
        <taxon>eudicotyledons</taxon>
        <taxon>Gunneridae</taxon>
        <taxon>Pentapetalae</taxon>
        <taxon>asterids</taxon>
        <taxon>lamiids</taxon>
        <taxon>Boraginales</taxon>
        <taxon>Boraginaceae</taxon>
        <taxon>Boraginoideae</taxon>
        <taxon>Lithospermeae</taxon>
        <taxon>Lithospermum</taxon>
    </lineage>
</organism>